<dbReference type="GO" id="GO:0043022">
    <property type="term" value="F:ribosome binding"/>
    <property type="evidence" value="ECO:0007669"/>
    <property type="project" value="TreeGrafter"/>
</dbReference>
<reference evidence="11" key="1">
    <citation type="journal article" date="2020" name="ISME J.">
        <title>Gammaproteobacteria mediating utilization of methyl-, sulfur- and petroleum organic compounds in deep ocean hydrothermal plumes.</title>
        <authorList>
            <person name="Zhou Z."/>
            <person name="Liu Y."/>
            <person name="Pan J."/>
            <person name="Cron B.R."/>
            <person name="Toner B.M."/>
            <person name="Anantharaman K."/>
            <person name="Breier J.A."/>
            <person name="Dick G.J."/>
            <person name="Li M."/>
        </authorList>
    </citation>
    <scope>NUCLEOTIDE SEQUENCE</scope>
    <source>
        <strain evidence="11">SZUA-1501</strain>
    </source>
</reference>
<feature type="coiled-coil region" evidence="9">
    <location>
        <begin position="159"/>
        <end position="186"/>
    </location>
</feature>
<comment type="function">
    <text evidence="6">GTPase that associates with the 50S ribosomal subunit and may have a role during protein synthesis or ribosome biogenesis.</text>
</comment>
<evidence type="ECO:0000259" key="10">
    <source>
        <dbReference type="PROSITE" id="PS51705"/>
    </source>
</evidence>
<dbReference type="Gene3D" id="3.40.50.11060">
    <property type="entry name" value="GTPase HflX, N-terminal domain"/>
    <property type="match status" value="1"/>
</dbReference>
<feature type="binding site" evidence="7">
    <location>
        <begin position="204"/>
        <end position="211"/>
    </location>
    <ligand>
        <name>GTP</name>
        <dbReference type="ChEBI" id="CHEBI:37565"/>
    </ligand>
</feature>
<keyword evidence="3 6" id="KW-0547">Nucleotide-binding</keyword>
<dbReference type="PROSITE" id="PS51705">
    <property type="entry name" value="G_HFLX"/>
    <property type="match status" value="1"/>
</dbReference>
<proteinExistence type="inferred from homology"/>
<keyword evidence="4 8" id="KW-0460">Magnesium</keyword>
<feature type="binding site" evidence="7">
    <location>
        <begin position="317"/>
        <end position="320"/>
    </location>
    <ligand>
        <name>GTP</name>
        <dbReference type="ChEBI" id="CHEBI:37565"/>
    </ligand>
</feature>
<name>A0A9D1CEX5_AQUAO</name>
<dbReference type="PANTHER" id="PTHR10229:SF0">
    <property type="entry name" value="GTP-BINDING PROTEIN 6-RELATED"/>
    <property type="match status" value="1"/>
</dbReference>
<feature type="binding site" evidence="7">
    <location>
        <begin position="229"/>
        <end position="233"/>
    </location>
    <ligand>
        <name>GTP</name>
        <dbReference type="ChEBI" id="CHEBI:37565"/>
    </ligand>
</feature>
<gene>
    <name evidence="6 11" type="primary">hflX</name>
    <name evidence="11" type="ORF">EYH37_00355</name>
</gene>
<dbReference type="Pfam" id="PF16360">
    <property type="entry name" value="GTP-bdg_M"/>
    <property type="match status" value="1"/>
</dbReference>
<dbReference type="GO" id="GO:0046872">
    <property type="term" value="F:metal ion binding"/>
    <property type="evidence" value="ECO:0007669"/>
    <property type="project" value="UniProtKB-KW"/>
</dbReference>
<keyword evidence="5 6" id="KW-0342">GTP-binding</keyword>
<feature type="binding site" evidence="8">
    <location>
        <position position="231"/>
    </location>
    <ligand>
        <name>Mg(2+)</name>
        <dbReference type="ChEBI" id="CHEBI:18420"/>
    </ligand>
</feature>
<dbReference type="InterPro" id="IPR030394">
    <property type="entry name" value="G_HFLX_dom"/>
</dbReference>
<comment type="subcellular location">
    <subcellularLocation>
        <location evidence="6">Cytoplasm</location>
    </subcellularLocation>
    <text evidence="6">May associate with membranes.</text>
</comment>
<keyword evidence="1 6" id="KW-0963">Cytoplasm</keyword>
<evidence type="ECO:0000313" key="11">
    <source>
        <dbReference type="EMBL" id="HIP97811.1"/>
    </source>
</evidence>
<sequence>MRAILVGVWKKGETKGEVYQSLEELSGLVKAVKGKVLGKLLQKKDKPDPATYIGKGRVNDLNLLIRGTKADTVVFDDPLTPSQVKELEKRLKAKVLDRTDLVLEIFTRRAKTKEAKLQVELAKLQHELPRLYGKGKGLSRQAGGIGGRGPGEQVAEIKKRILKKRIHKIKQELEEIRKRRKQQRKRRLKEVSREGDFVRVAIVGYTNVGKSTLMKALTGRDVFRKDMLFATLDTTTSARFVYPDLKILFADTVGFIKKLPTELIEAFKATLEEVQEADIILHVVDASDPKWLEKIGTVNEILKKLELEGVKQIIVFNKVDRLVDSPERVSFLDHSMLISDIPNLYVSAEKKWNIDSLLNLIYRTVKGGG</sequence>
<dbReference type="SUPFAM" id="SSF52540">
    <property type="entry name" value="P-loop containing nucleoside triphosphate hydrolases"/>
    <property type="match status" value="1"/>
</dbReference>
<evidence type="ECO:0000256" key="8">
    <source>
        <dbReference type="PIRSR" id="PIRSR006809-2"/>
    </source>
</evidence>
<evidence type="ECO:0000256" key="1">
    <source>
        <dbReference type="ARBA" id="ARBA00022490"/>
    </source>
</evidence>
<dbReference type="AlphaFoldDB" id="A0A9D1CEX5"/>
<organism evidence="11 12">
    <name type="scientific">Aquifex aeolicus</name>
    <dbReference type="NCBI Taxonomy" id="63363"/>
    <lineage>
        <taxon>Bacteria</taxon>
        <taxon>Pseudomonadati</taxon>
        <taxon>Aquificota</taxon>
        <taxon>Aquificia</taxon>
        <taxon>Aquificales</taxon>
        <taxon>Aquificaceae</taxon>
        <taxon>Aquifex</taxon>
    </lineage>
</organism>
<keyword evidence="9" id="KW-0175">Coiled coil</keyword>
<evidence type="ECO:0000256" key="7">
    <source>
        <dbReference type="PIRSR" id="PIRSR006809-1"/>
    </source>
</evidence>
<comment type="subunit">
    <text evidence="6">Monomer. Associates with the 50S ribosomal subunit.</text>
</comment>
<dbReference type="HAMAP" id="MF_00900">
    <property type="entry name" value="GTPase_HflX"/>
    <property type="match status" value="1"/>
</dbReference>
<dbReference type="InterPro" id="IPR025121">
    <property type="entry name" value="GTPase_HflX_N"/>
</dbReference>
<protein>
    <recommendedName>
        <fullName evidence="6">GTPase HflX</fullName>
    </recommendedName>
    <alternativeName>
        <fullName evidence="6">GTP-binding protein HflX</fullName>
    </alternativeName>
</protein>
<feature type="binding site" evidence="7">
    <location>
        <begin position="251"/>
        <end position="254"/>
    </location>
    <ligand>
        <name>GTP</name>
        <dbReference type="ChEBI" id="CHEBI:37565"/>
    </ligand>
</feature>
<dbReference type="InterPro" id="IPR016496">
    <property type="entry name" value="GTPase_HflX"/>
</dbReference>
<dbReference type="GO" id="GO:0005525">
    <property type="term" value="F:GTP binding"/>
    <property type="evidence" value="ECO:0007669"/>
    <property type="project" value="UniProtKB-UniRule"/>
</dbReference>
<dbReference type="NCBIfam" id="TIGR00231">
    <property type="entry name" value="small_GTP"/>
    <property type="match status" value="1"/>
</dbReference>
<dbReference type="PRINTS" id="PR00326">
    <property type="entry name" value="GTP1OBG"/>
</dbReference>
<dbReference type="InterPro" id="IPR006073">
    <property type="entry name" value="GTP-bd"/>
</dbReference>
<dbReference type="PIRSF" id="PIRSF006809">
    <property type="entry name" value="GTP-binding_hflX_prd"/>
    <property type="match status" value="1"/>
</dbReference>
<feature type="domain" description="Hflx-type G" evidence="10">
    <location>
        <begin position="198"/>
        <end position="369"/>
    </location>
</feature>
<evidence type="ECO:0000256" key="4">
    <source>
        <dbReference type="ARBA" id="ARBA00022842"/>
    </source>
</evidence>
<dbReference type="Pfam" id="PF13167">
    <property type="entry name" value="GTP-bdg_N"/>
    <property type="match status" value="1"/>
</dbReference>
<dbReference type="GO" id="GO:0003924">
    <property type="term" value="F:GTPase activity"/>
    <property type="evidence" value="ECO:0007669"/>
    <property type="project" value="UniProtKB-UniRule"/>
</dbReference>
<dbReference type="InterPro" id="IPR027417">
    <property type="entry name" value="P-loop_NTPase"/>
</dbReference>
<comment type="similarity">
    <text evidence="6">Belongs to the TRAFAC class OBG-HflX-like GTPase superfamily. HflX GTPase family.</text>
</comment>
<dbReference type="InterPro" id="IPR005225">
    <property type="entry name" value="Small_GTP-bd"/>
</dbReference>
<evidence type="ECO:0000256" key="2">
    <source>
        <dbReference type="ARBA" id="ARBA00022723"/>
    </source>
</evidence>
<dbReference type="InterPro" id="IPR042108">
    <property type="entry name" value="GTPase_HflX_N_sf"/>
</dbReference>
<evidence type="ECO:0000313" key="12">
    <source>
        <dbReference type="Proteomes" id="UP000606463"/>
    </source>
</evidence>
<evidence type="ECO:0000256" key="9">
    <source>
        <dbReference type="SAM" id="Coils"/>
    </source>
</evidence>
<accession>A0A9D1CEX5</accession>
<dbReference type="InterPro" id="IPR032305">
    <property type="entry name" value="GTP-bd_M"/>
</dbReference>
<evidence type="ECO:0000256" key="6">
    <source>
        <dbReference type="HAMAP-Rule" id="MF_00900"/>
    </source>
</evidence>
<dbReference type="Gene3D" id="6.10.250.2860">
    <property type="match status" value="1"/>
</dbReference>
<dbReference type="GO" id="GO:0005737">
    <property type="term" value="C:cytoplasm"/>
    <property type="evidence" value="ECO:0007669"/>
    <property type="project" value="UniProtKB-SubCell"/>
</dbReference>
<keyword evidence="2 8" id="KW-0479">Metal-binding</keyword>
<dbReference type="PANTHER" id="PTHR10229">
    <property type="entry name" value="GTP-BINDING PROTEIN HFLX"/>
    <property type="match status" value="1"/>
</dbReference>
<dbReference type="Proteomes" id="UP000606463">
    <property type="component" value="Unassembled WGS sequence"/>
</dbReference>
<dbReference type="NCBIfam" id="TIGR03156">
    <property type="entry name" value="GTP_HflX"/>
    <property type="match status" value="1"/>
</dbReference>
<dbReference type="CDD" id="cd01878">
    <property type="entry name" value="HflX"/>
    <property type="match status" value="1"/>
</dbReference>
<evidence type="ECO:0000256" key="5">
    <source>
        <dbReference type="ARBA" id="ARBA00023134"/>
    </source>
</evidence>
<feature type="binding site" evidence="8">
    <location>
        <position position="211"/>
    </location>
    <ligand>
        <name>Mg(2+)</name>
        <dbReference type="ChEBI" id="CHEBI:18420"/>
    </ligand>
</feature>
<dbReference type="Gene3D" id="3.40.50.300">
    <property type="entry name" value="P-loop containing nucleotide triphosphate hydrolases"/>
    <property type="match status" value="1"/>
</dbReference>
<dbReference type="Pfam" id="PF01926">
    <property type="entry name" value="MMR_HSR1"/>
    <property type="match status" value="1"/>
</dbReference>
<comment type="caution">
    <text evidence="11">The sequence shown here is derived from an EMBL/GenBank/DDBJ whole genome shotgun (WGS) entry which is preliminary data.</text>
</comment>
<evidence type="ECO:0000256" key="3">
    <source>
        <dbReference type="ARBA" id="ARBA00022741"/>
    </source>
</evidence>
<dbReference type="FunFam" id="3.40.50.11060:FF:000001">
    <property type="entry name" value="GTPase HflX"/>
    <property type="match status" value="1"/>
</dbReference>
<dbReference type="EMBL" id="DQVE01000002">
    <property type="protein sequence ID" value="HIP97811.1"/>
    <property type="molecule type" value="Genomic_DNA"/>
</dbReference>
<comment type="cofactor">
    <cofactor evidence="8">
        <name>Mg(2+)</name>
        <dbReference type="ChEBI" id="CHEBI:18420"/>
    </cofactor>
</comment>